<dbReference type="EMBL" id="JARKIB010000192">
    <property type="protein sequence ID" value="KAJ7725687.1"/>
    <property type="molecule type" value="Genomic_DNA"/>
</dbReference>
<feature type="region of interest" description="Disordered" evidence="1">
    <location>
        <begin position="13"/>
        <end position="106"/>
    </location>
</feature>
<sequence length="518" mass="57621">MWPTFLIVREKYAHTHRTKSRMSRSRPSKNKRKTKKSPARRKKEKRGTHAAPAGQAFGLSFKKKEKALIQRTQRGMRGHAKTPPSPAQKKRGKIPSRPNANQNASGPGDAAFVVLFPYIPLILITIECEPFCAFEPSTAEVAKAEEEEEVVEEKAEVVDWELNVEGRRGPPGSAAVSVSITPTRVWANFPLLFTPPITPPCEEFELVGPKGIEIVLTPTPQPTPPRPPPARGGARGFLVVPPPPPSPNPVPMPSPPAAPRFGSNRVSTPQEKLKRKCHDHAQITTRHTRISTAQTAMLFKFRSKLFKPGGFDRHRNPLYASINPAQIWGLLFAVTSELGSPLAIIMGDLSAVMVGIVNMIIYLRVELQCARPDGSHEILRRWSWFLRRLIGFQDSFTVSDYQFSVLKSKGSALIASICDPIATQREEIQINTASMVSAESSWLLYHPNFHGVHYADPLHFHFTEPSPHTCRVDSVEILISVVHGPQRGAQQARFYLSSNSLYPSFVIVAGLTLERSRF</sequence>
<name>A0AAD7MP41_9AGAR</name>
<dbReference type="AlphaFoldDB" id="A0AAD7MP41"/>
<evidence type="ECO:0000313" key="2">
    <source>
        <dbReference type="EMBL" id="KAJ7725687.1"/>
    </source>
</evidence>
<feature type="region of interest" description="Disordered" evidence="1">
    <location>
        <begin position="218"/>
        <end position="237"/>
    </location>
</feature>
<keyword evidence="3" id="KW-1185">Reference proteome</keyword>
<feature type="compositionally biased region" description="Pro residues" evidence="1">
    <location>
        <begin position="219"/>
        <end position="230"/>
    </location>
</feature>
<gene>
    <name evidence="2" type="ORF">B0H16DRAFT_1471712</name>
</gene>
<feature type="compositionally biased region" description="Basic residues" evidence="1">
    <location>
        <begin position="14"/>
        <end position="48"/>
    </location>
</feature>
<evidence type="ECO:0000313" key="3">
    <source>
        <dbReference type="Proteomes" id="UP001215598"/>
    </source>
</evidence>
<reference evidence="2" key="1">
    <citation type="submission" date="2023-03" db="EMBL/GenBank/DDBJ databases">
        <title>Massive genome expansion in bonnet fungi (Mycena s.s.) driven by repeated elements and novel gene families across ecological guilds.</title>
        <authorList>
            <consortium name="Lawrence Berkeley National Laboratory"/>
            <person name="Harder C.B."/>
            <person name="Miyauchi S."/>
            <person name="Viragh M."/>
            <person name="Kuo A."/>
            <person name="Thoen E."/>
            <person name="Andreopoulos B."/>
            <person name="Lu D."/>
            <person name="Skrede I."/>
            <person name="Drula E."/>
            <person name="Henrissat B."/>
            <person name="Morin E."/>
            <person name="Kohler A."/>
            <person name="Barry K."/>
            <person name="LaButti K."/>
            <person name="Morin E."/>
            <person name="Salamov A."/>
            <person name="Lipzen A."/>
            <person name="Mereny Z."/>
            <person name="Hegedus B."/>
            <person name="Baldrian P."/>
            <person name="Stursova M."/>
            <person name="Weitz H."/>
            <person name="Taylor A."/>
            <person name="Grigoriev I.V."/>
            <person name="Nagy L.G."/>
            <person name="Martin F."/>
            <person name="Kauserud H."/>
        </authorList>
    </citation>
    <scope>NUCLEOTIDE SEQUENCE</scope>
    <source>
        <strain evidence="2">CBHHK182m</strain>
    </source>
</reference>
<comment type="caution">
    <text evidence="2">The sequence shown here is derived from an EMBL/GenBank/DDBJ whole genome shotgun (WGS) entry which is preliminary data.</text>
</comment>
<proteinExistence type="predicted"/>
<evidence type="ECO:0000256" key="1">
    <source>
        <dbReference type="SAM" id="MobiDB-lite"/>
    </source>
</evidence>
<organism evidence="2 3">
    <name type="scientific">Mycena metata</name>
    <dbReference type="NCBI Taxonomy" id="1033252"/>
    <lineage>
        <taxon>Eukaryota</taxon>
        <taxon>Fungi</taxon>
        <taxon>Dikarya</taxon>
        <taxon>Basidiomycota</taxon>
        <taxon>Agaricomycotina</taxon>
        <taxon>Agaricomycetes</taxon>
        <taxon>Agaricomycetidae</taxon>
        <taxon>Agaricales</taxon>
        <taxon>Marasmiineae</taxon>
        <taxon>Mycenaceae</taxon>
        <taxon>Mycena</taxon>
    </lineage>
</organism>
<dbReference type="Proteomes" id="UP001215598">
    <property type="component" value="Unassembled WGS sequence"/>
</dbReference>
<accession>A0AAD7MP41</accession>
<protein>
    <submittedName>
        <fullName evidence="2">Uncharacterized protein</fullName>
    </submittedName>
</protein>